<gene>
    <name evidence="4" type="ORF">MICPUCDRAFT_58552</name>
</gene>
<dbReference type="AlphaFoldDB" id="C1MTU3"/>
<dbReference type="EMBL" id="GG663740">
    <property type="protein sequence ID" value="EEH56213.1"/>
    <property type="molecule type" value="Genomic_DNA"/>
</dbReference>
<feature type="coiled-coil region" evidence="1">
    <location>
        <begin position="72"/>
        <end position="138"/>
    </location>
</feature>
<dbReference type="OrthoDB" id="10478091at2759"/>
<dbReference type="InterPro" id="IPR056819">
    <property type="entry name" value="ACBP4-6_C"/>
</dbReference>
<dbReference type="RefSeq" id="XP_003059081.1">
    <property type="nucleotide sequence ID" value="XM_003059035.1"/>
</dbReference>
<dbReference type="Pfam" id="PF24922">
    <property type="entry name" value="ACBP4_C"/>
    <property type="match status" value="1"/>
</dbReference>
<dbReference type="OMA" id="KGRCKEQ"/>
<evidence type="ECO:0000256" key="2">
    <source>
        <dbReference type="SAM" id="MobiDB-lite"/>
    </source>
</evidence>
<protein>
    <submittedName>
        <fullName evidence="4">Predicted protein</fullName>
    </submittedName>
</protein>
<feature type="domain" description="Acyl-CoA-binding" evidence="3">
    <location>
        <begin position="48"/>
        <end position="114"/>
    </location>
</feature>
<accession>C1MTU3</accession>
<organism evidence="5">
    <name type="scientific">Micromonas pusilla (strain CCMP1545)</name>
    <name type="common">Picoplanktonic green alga</name>
    <dbReference type="NCBI Taxonomy" id="564608"/>
    <lineage>
        <taxon>Eukaryota</taxon>
        <taxon>Viridiplantae</taxon>
        <taxon>Chlorophyta</taxon>
        <taxon>Mamiellophyceae</taxon>
        <taxon>Mamiellales</taxon>
        <taxon>Mamiellaceae</taxon>
        <taxon>Micromonas</taxon>
    </lineage>
</organism>
<keyword evidence="5" id="KW-1185">Reference proteome</keyword>
<evidence type="ECO:0000313" key="4">
    <source>
        <dbReference type="EMBL" id="EEH56213.1"/>
    </source>
</evidence>
<dbReference type="Gene3D" id="1.10.287.1490">
    <property type="match status" value="1"/>
</dbReference>
<evidence type="ECO:0000256" key="1">
    <source>
        <dbReference type="SAM" id="Coils"/>
    </source>
</evidence>
<dbReference type="GeneID" id="9684821"/>
<evidence type="ECO:0000259" key="3">
    <source>
        <dbReference type="Pfam" id="PF24922"/>
    </source>
</evidence>
<proteinExistence type="predicted"/>
<feature type="region of interest" description="Disordered" evidence="2">
    <location>
        <begin position="1"/>
        <end position="35"/>
    </location>
</feature>
<evidence type="ECO:0000313" key="5">
    <source>
        <dbReference type="Proteomes" id="UP000001876"/>
    </source>
</evidence>
<name>C1MTU3_MICPC</name>
<sequence>MKPIGRSPAFYAPKIADGDASKSSSSKSLKSRSRGPVVARLFGNGDAKAKIAELEYQLETERAHSSELGGKLRDATARAEDAEGRLEMYRGRLKEAEKDVFKLEAQIEQTQKGFDAGMAVAKRQIKLLEGMLEEEKKKNK</sequence>
<dbReference type="Proteomes" id="UP000001876">
    <property type="component" value="Unassembled WGS sequence"/>
</dbReference>
<keyword evidence="1" id="KW-0175">Coiled coil</keyword>
<dbReference type="KEGG" id="mpp:MICPUCDRAFT_58552"/>
<reference evidence="4 5" key="1">
    <citation type="journal article" date="2009" name="Science">
        <title>Green evolution and dynamic adaptations revealed by genomes of the marine picoeukaryotes Micromonas.</title>
        <authorList>
            <person name="Worden A.Z."/>
            <person name="Lee J.H."/>
            <person name="Mock T."/>
            <person name="Rouze P."/>
            <person name="Simmons M.P."/>
            <person name="Aerts A.L."/>
            <person name="Allen A.E."/>
            <person name="Cuvelier M.L."/>
            <person name="Derelle E."/>
            <person name="Everett M.V."/>
            <person name="Foulon E."/>
            <person name="Grimwood J."/>
            <person name="Gundlach H."/>
            <person name="Henrissat B."/>
            <person name="Napoli C."/>
            <person name="McDonald S.M."/>
            <person name="Parker M.S."/>
            <person name="Rombauts S."/>
            <person name="Salamov A."/>
            <person name="Von Dassow P."/>
            <person name="Badger J.H."/>
            <person name="Coutinho P.M."/>
            <person name="Demir E."/>
            <person name="Dubchak I."/>
            <person name="Gentemann C."/>
            <person name="Eikrem W."/>
            <person name="Gready J.E."/>
            <person name="John U."/>
            <person name="Lanier W."/>
            <person name="Lindquist E.A."/>
            <person name="Lucas S."/>
            <person name="Mayer K.F."/>
            <person name="Moreau H."/>
            <person name="Not F."/>
            <person name="Otillar R."/>
            <person name="Panaud O."/>
            <person name="Pangilinan J."/>
            <person name="Paulsen I."/>
            <person name="Piegu B."/>
            <person name="Poliakov A."/>
            <person name="Robbens S."/>
            <person name="Schmutz J."/>
            <person name="Toulza E."/>
            <person name="Wyss T."/>
            <person name="Zelensky A."/>
            <person name="Zhou K."/>
            <person name="Armbrust E.V."/>
            <person name="Bhattacharya D."/>
            <person name="Goodenough U.W."/>
            <person name="Van de Peer Y."/>
            <person name="Grigoriev I.V."/>
        </authorList>
    </citation>
    <scope>NUCLEOTIDE SEQUENCE [LARGE SCALE GENOMIC DNA]</scope>
    <source>
        <strain evidence="4 5">CCMP1545</strain>
    </source>
</reference>